<evidence type="ECO:0000256" key="2">
    <source>
        <dbReference type="ARBA" id="ARBA00010961"/>
    </source>
</evidence>
<accession>A0AA37XMU9</accession>
<dbReference type="PANTHER" id="PTHR33217:SF7">
    <property type="entry name" value="TRANSPOSASE FOR INSERTION SEQUENCE ELEMENT IS1081"/>
    <property type="match status" value="1"/>
</dbReference>
<evidence type="ECO:0000256" key="5">
    <source>
        <dbReference type="ARBA" id="ARBA00023172"/>
    </source>
</evidence>
<evidence type="ECO:0000256" key="4">
    <source>
        <dbReference type="ARBA" id="ARBA00023125"/>
    </source>
</evidence>
<sequence>MTQLNINIDFEELTEAIMQSDMNMMMKSLAVTVLNAYMEVERDEFIQAQHYERNGQRLDYRNGYYERSFTLAVGKLRLKIPRTRSGSFPRTFLNNISAKIKPLS</sequence>
<keyword evidence="4 6" id="KW-0238">DNA-binding</keyword>
<keyword evidence="3 6" id="KW-0815">Transposition</keyword>
<dbReference type="GO" id="GO:0006313">
    <property type="term" value="P:DNA transposition"/>
    <property type="evidence" value="ECO:0007669"/>
    <property type="project" value="UniProtKB-UniRule"/>
</dbReference>
<gene>
    <name evidence="7" type="ORF">GCM10025885_21430</name>
</gene>
<keyword evidence="6" id="KW-0814">Transposable element</keyword>
<dbReference type="GO" id="GO:0004803">
    <property type="term" value="F:transposase activity"/>
    <property type="evidence" value="ECO:0007669"/>
    <property type="project" value="UniProtKB-UniRule"/>
</dbReference>
<reference evidence="7 8" key="1">
    <citation type="journal article" date="2014" name="Int. J. Syst. Evol. Microbiol.">
        <title>Complete genome sequence of Corynebacterium casei LMG S-19264T (=DSM 44701T), isolated from a smear-ripened cheese.</title>
        <authorList>
            <consortium name="US DOE Joint Genome Institute (JGI-PGF)"/>
            <person name="Walter F."/>
            <person name="Albersmeier A."/>
            <person name="Kalinowski J."/>
            <person name="Ruckert C."/>
        </authorList>
    </citation>
    <scope>NUCLEOTIDE SEQUENCE [LARGE SCALE GENOMIC DNA]</scope>
    <source>
        <strain evidence="7 8">NBRC 114545</strain>
    </source>
</reference>
<dbReference type="Pfam" id="PF00872">
    <property type="entry name" value="Transposase_mut"/>
    <property type="match status" value="1"/>
</dbReference>
<dbReference type="EMBL" id="BSUW01000001">
    <property type="protein sequence ID" value="GMA73094.1"/>
    <property type="molecule type" value="Genomic_DNA"/>
</dbReference>
<name>A0AA37XMU9_9ENTE</name>
<protein>
    <recommendedName>
        <fullName evidence="6">Mutator family transposase</fullName>
    </recommendedName>
</protein>
<evidence type="ECO:0000256" key="1">
    <source>
        <dbReference type="ARBA" id="ARBA00002190"/>
    </source>
</evidence>
<dbReference type="Proteomes" id="UP001157039">
    <property type="component" value="Unassembled WGS sequence"/>
</dbReference>
<evidence type="ECO:0000256" key="6">
    <source>
        <dbReference type="RuleBase" id="RU365089"/>
    </source>
</evidence>
<keyword evidence="5 6" id="KW-0233">DNA recombination</keyword>
<evidence type="ECO:0000256" key="3">
    <source>
        <dbReference type="ARBA" id="ARBA00022578"/>
    </source>
</evidence>
<evidence type="ECO:0000313" key="8">
    <source>
        <dbReference type="Proteomes" id="UP001157039"/>
    </source>
</evidence>
<proteinExistence type="inferred from homology"/>
<comment type="function">
    <text evidence="1 6">Required for the transposition of the insertion element.</text>
</comment>
<dbReference type="InterPro" id="IPR001207">
    <property type="entry name" value="Transposase_mutator"/>
</dbReference>
<organism evidence="7 8">
    <name type="scientific">Tetragenococcus osmophilus</name>
    <dbReference type="NCBI Taxonomy" id="526944"/>
    <lineage>
        <taxon>Bacteria</taxon>
        <taxon>Bacillati</taxon>
        <taxon>Bacillota</taxon>
        <taxon>Bacilli</taxon>
        <taxon>Lactobacillales</taxon>
        <taxon>Enterococcaceae</taxon>
        <taxon>Tetragenococcus</taxon>
    </lineage>
</organism>
<dbReference type="GO" id="GO:0003677">
    <property type="term" value="F:DNA binding"/>
    <property type="evidence" value="ECO:0007669"/>
    <property type="project" value="UniProtKB-UniRule"/>
</dbReference>
<dbReference type="AlphaFoldDB" id="A0AA37XMU9"/>
<dbReference type="PANTHER" id="PTHR33217">
    <property type="entry name" value="TRANSPOSASE FOR INSERTION SEQUENCE ELEMENT IS1081"/>
    <property type="match status" value="1"/>
</dbReference>
<comment type="caution">
    <text evidence="7">The sequence shown here is derived from an EMBL/GenBank/DDBJ whole genome shotgun (WGS) entry which is preliminary data.</text>
</comment>
<evidence type="ECO:0000313" key="7">
    <source>
        <dbReference type="EMBL" id="GMA73094.1"/>
    </source>
</evidence>
<comment type="similarity">
    <text evidence="2 6">Belongs to the transposase mutator family.</text>
</comment>